<accession>A0ACD5GP51</accession>
<dbReference type="EMBL" id="CP182909">
    <property type="protein sequence ID" value="XPM62407.1"/>
    <property type="molecule type" value="Genomic_DNA"/>
</dbReference>
<dbReference type="Proteomes" id="UP000095472">
    <property type="component" value="Chromosome"/>
</dbReference>
<proteinExistence type="predicted"/>
<organism evidence="1 2">
    <name type="scientific">Desertifilum tharense IPPAS B-1220</name>
    <dbReference type="NCBI Taxonomy" id="1781255"/>
    <lineage>
        <taxon>Bacteria</taxon>
        <taxon>Bacillati</taxon>
        <taxon>Cyanobacteriota</taxon>
        <taxon>Cyanophyceae</taxon>
        <taxon>Desertifilales</taxon>
        <taxon>Desertifilaceae</taxon>
        <taxon>Desertifilum</taxon>
    </lineage>
</organism>
<name>A0ACD5GP51_9CYAN</name>
<keyword evidence="2" id="KW-1185">Reference proteome</keyword>
<evidence type="ECO:0000313" key="1">
    <source>
        <dbReference type="EMBL" id="XPM62407.1"/>
    </source>
</evidence>
<gene>
    <name evidence="1" type="ORF">BH720_022045</name>
</gene>
<protein>
    <submittedName>
        <fullName evidence="1">Uncharacterized protein</fullName>
    </submittedName>
</protein>
<reference evidence="1 2" key="1">
    <citation type="journal article" date="2016" name="Genome Announc.">
        <title>Draft Genome Sequence of the Thermotolerant Cyanobacterium Desertifilum sp. IPPAS B-1220.</title>
        <authorList>
            <person name="Mironov K.S."/>
            <person name="Sinetova M.A."/>
            <person name="Bolatkhan K."/>
            <person name="Zayadan B.K."/>
            <person name="Ustinova V.V."/>
            <person name="Kupriyanova E.V."/>
            <person name="Skrypnik A.N."/>
            <person name="Gogoleva N.E."/>
            <person name="Gogolev Y.V."/>
            <person name="Los D.A."/>
        </authorList>
    </citation>
    <scope>NUCLEOTIDE SEQUENCE [LARGE SCALE GENOMIC DNA]</scope>
    <source>
        <strain evidence="1 2">IPPAS B-1220</strain>
    </source>
</reference>
<sequence>MAVFFPVVGNFAGDFTVSLLLSVKLIQPFNQQLGSVTHGVSRESLGEIYFPIAVALIFSLSQGNPILFGIPMLILTLADALYRFNWHSLWFASLYHLRGEQKCGGFFCLFTLAFLSTHVPLLLFTPVGRIETLLISMTLGLLVMLLEAIAWRGLDNLFIPLGGICC</sequence>
<evidence type="ECO:0000313" key="2">
    <source>
        <dbReference type="Proteomes" id="UP000095472"/>
    </source>
</evidence>